<protein>
    <submittedName>
        <fullName evidence="1">Uncharacterized protein</fullName>
    </submittedName>
</protein>
<evidence type="ECO:0000313" key="2">
    <source>
        <dbReference type="Proteomes" id="UP000681722"/>
    </source>
</evidence>
<accession>A0A8S2XVY1</accession>
<dbReference type="AlphaFoldDB" id="A0A8S2XVY1"/>
<sequence>MYEANNSFALSSSDITNYNGLLENVSLIYDDYQQNGYVFVTKYAKYLNLTNLTQNIASLNLDNIVKRLNSCDCCTTILNGSYLNTILRSFFITNATYDLVRLCFNDSNTFGYISTRDSFEIRQYLINNSKLSYSNDIDFTETRLRYALRVNSWPTKFIETFVERKGRWLKKDDLLTIFENSCYIIVAKCNEEKNQILNCVEKCPLCEKIVSTNKILPCWTYSYSKLESKLMELLTIDHKRFSSLLWNYLSSKLLKKIPWCVFKHSLFYFFDLYEHDTFKQCDILLYFHFYIEHLLNCFIQKSLPNYFNEKENYYSQILEEDCRQYTDILSTLLSLPRTYTDFRKSFSITTVPISSLFLIHLRYLIYFQHNFIKRLLSCDSKTSTSTFRLLLEIHEQVLKQLTLKTKMKITTTKYIKQLTLDTLYQFQEQNAQIVLDYLPFLRDKEQSLLIHNLWSVYIQYFNCMFDDLLVVPQ</sequence>
<reference evidence="1" key="1">
    <citation type="submission" date="2021-02" db="EMBL/GenBank/DDBJ databases">
        <authorList>
            <person name="Nowell W R."/>
        </authorList>
    </citation>
    <scope>NUCLEOTIDE SEQUENCE</scope>
</reference>
<gene>
    <name evidence="1" type="ORF">SRO942_LOCUS45476</name>
</gene>
<evidence type="ECO:0000313" key="1">
    <source>
        <dbReference type="EMBL" id="CAF4514643.1"/>
    </source>
</evidence>
<dbReference type="Gene3D" id="1.10.1410.40">
    <property type="match status" value="1"/>
</dbReference>
<proteinExistence type="predicted"/>
<name>A0A8S2XVY1_9BILA</name>
<dbReference type="EMBL" id="CAJOBC010108528">
    <property type="protein sequence ID" value="CAF4514643.1"/>
    <property type="molecule type" value="Genomic_DNA"/>
</dbReference>
<dbReference type="OrthoDB" id="10027211at2759"/>
<comment type="caution">
    <text evidence="1">The sequence shown here is derived from an EMBL/GenBank/DDBJ whole genome shotgun (WGS) entry which is preliminary data.</text>
</comment>
<dbReference type="Proteomes" id="UP000681722">
    <property type="component" value="Unassembled WGS sequence"/>
</dbReference>
<organism evidence="1 2">
    <name type="scientific">Didymodactylos carnosus</name>
    <dbReference type="NCBI Taxonomy" id="1234261"/>
    <lineage>
        <taxon>Eukaryota</taxon>
        <taxon>Metazoa</taxon>
        <taxon>Spiralia</taxon>
        <taxon>Gnathifera</taxon>
        <taxon>Rotifera</taxon>
        <taxon>Eurotatoria</taxon>
        <taxon>Bdelloidea</taxon>
        <taxon>Philodinida</taxon>
        <taxon>Philodinidae</taxon>
        <taxon>Didymodactylos</taxon>
    </lineage>
</organism>